<protein>
    <recommendedName>
        <fullName evidence="9">E3 ubiquitin-protein ligase TM129</fullName>
    </recommendedName>
</protein>
<organism evidence="7 8">
    <name type="scientific">Knipowitschia caucasica</name>
    <name type="common">Caucasian dwarf goby</name>
    <name type="synonym">Pomatoschistus caucasicus</name>
    <dbReference type="NCBI Taxonomy" id="637954"/>
    <lineage>
        <taxon>Eukaryota</taxon>
        <taxon>Metazoa</taxon>
        <taxon>Chordata</taxon>
        <taxon>Craniata</taxon>
        <taxon>Vertebrata</taxon>
        <taxon>Euteleostomi</taxon>
        <taxon>Actinopterygii</taxon>
        <taxon>Neopterygii</taxon>
        <taxon>Teleostei</taxon>
        <taxon>Neoteleostei</taxon>
        <taxon>Acanthomorphata</taxon>
        <taxon>Gobiaria</taxon>
        <taxon>Gobiiformes</taxon>
        <taxon>Gobioidei</taxon>
        <taxon>Gobiidae</taxon>
        <taxon>Gobiinae</taxon>
        <taxon>Knipowitschia</taxon>
    </lineage>
</organism>
<evidence type="ECO:0000313" key="8">
    <source>
        <dbReference type="Proteomes" id="UP001497482"/>
    </source>
</evidence>
<gene>
    <name evidence="7" type="ORF">KC01_LOCUS39013</name>
</gene>
<dbReference type="AlphaFoldDB" id="A0AAV2MHF6"/>
<name>A0AAV2MHF6_KNICA</name>
<evidence type="ECO:0008006" key="9">
    <source>
        <dbReference type="Google" id="ProtNLM"/>
    </source>
</evidence>
<dbReference type="GO" id="GO:0061630">
    <property type="term" value="F:ubiquitin protein ligase activity"/>
    <property type="evidence" value="ECO:0007669"/>
    <property type="project" value="InterPro"/>
</dbReference>
<dbReference type="GO" id="GO:0016567">
    <property type="term" value="P:protein ubiquitination"/>
    <property type="evidence" value="ECO:0007669"/>
    <property type="project" value="InterPro"/>
</dbReference>
<accession>A0AAV2MHF6</accession>
<feature type="chain" id="PRO_5043427375" description="E3 ubiquitin-protein ligase TM129" evidence="6">
    <location>
        <begin position="19"/>
        <end position="375"/>
    </location>
</feature>
<keyword evidence="4" id="KW-1133">Transmembrane helix</keyword>
<dbReference type="PANTHER" id="PTHR31322:SF2">
    <property type="entry name" value="E3 UBIQUITIN-PROTEIN LIGASE TM129"/>
    <property type="match status" value="1"/>
</dbReference>
<evidence type="ECO:0000256" key="1">
    <source>
        <dbReference type="ARBA" id="ARBA00004141"/>
    </source>
</evidence>
<feature type="signal peptide" evidence="6">
    <location>
        <begin position="1"/>
        <end position="18"/>
    </location>
</feature>
<evidence type="ECO:0000256" key="3">
    <source>
        <dbReference type="ARBA" id="ARBA00022692"/>
    </source>
</evidence>
<keyword evidence="6" id="KW-0732">Signal</keyword>
<keyword evidence="5" id="KW-0472">Membrane</keyword>
<comment type="subcellular location">
    <subcellularLocation>
        <location evidence="1">Membrane</location>
        <topology evidence="1">Multi-pass membrane protein</topology>
    </subcellularLocation>
</comment>
<evidence type="ECO:0000313" key="7">
    <source>
        <dbReference type="EMBL" id="CAL1612714.1"/>
    </source>
</evidence>
<evidence type="ECO:0000256" key="6">
    <source>
        <dbReference type="SAM" id="SignalP"/>
    </source>
</evidence>
<sequence>METPQLSFTLGYWVFCFCFVLTPNEFRSAGLTVQNLFSSWLGSEHLGFVQYHIRRSSVTLLVHSAMPLGYYLGMCVAAPELLSKPLLEVEDGWHIVLLVALSLHIGSWTLVGYWSLWKWENHPISLTLQRHTPAAPSGWGALASRLNTEFRAVDKFTAGIHGARVIVTDSWVLKVNTYSVSMALQSQCQLSVVQSRQHHFSADSASPTQVLTLRVDSTNPGARPFHFRLHSTEYADLRDKLRAPIRNEANVAIYRSISDVFLDTFRAHLQDNPPYSLPSGQELEPCIGCMQAPANIKLVKLCELEDSGVQDGGHQDGDCQRCMCRPMWCVSCMGRWFASRQDQQRPETWLRSRVPCPTCRARFCILDVCVVHSPS</sequence>
<dbReference type="EMBL" id="OZ035830">
    <property type="protein sequence ID" value="CAL1612714.1"/>
    <property type="molecule type" value="Genomic_DNA"/>
</dbReference>
<evidence type="ECO:0000256" key="2">
    <source>
        <dbReference type="ARBA" id="ARBA00007332"/>
    </source>
</evidence>
<dbReference type="GO" id="GO:0016020">
    <property type="term" value="C:membrane"/>
    <property type="evidence" value="ECO:0007669"/>
    <property type="project" value="UniProtKB-SubCell"/>
</dbReference>
<dbReference type="GO" id="GO:0005783">
    <property type="term" value="C:endoplasmic reticulum"/>
    <property type="evidence" value="ECO:0007669"/>
    <property type="project" value="TreeGrafter"/>
</dbReference>
<dbReference type="Proteomes" id="UP001497482">
    <property type="component" value="Chromosome 8"/>
</dbReference>
<evidence type="ECO:0000256" key="5">
    <source>
        <dbReference type="ARBA" id="ARBA00023136"/>
    </source>
</evidence>
<keyword evidence="3" id="KW-0812">Transmembrane</keyword>
<dbReference type="PANTHER" id="PTHR31322">
    <property type="entry name" value="E3 UBIQUITIN-PROTEIN LIGASE TM129"/>
    <property type="match status" value="1"/>
</dbReference>
<proteinExistence type="inferred from homology"/>
<comment type="similarity">
    <text evidence="2">Belongs to the TMEM129 family.</text>
</comment>
<evidence type="ECO:0000256" key="4">
    <source>
        <dbReference type="ARBA" id="ARBA00022989"/>
    </source>
</evidence>
<keyword evidence="8" id="KW-1185">Reference proteome</keyword>
<dbReference type="Pfam" id="PF10272">
    <property type="entry name" value="Tmpp129"/>
    <property type="match status" value="1"/>
</dbReference>
<reference evidence="7 8" key="1">
    <citation type="submission" date="2024-04" db="EMBL/GenBank/DDBJ databases">
        <authorList>
            <person name="Waldvogel A.-M."/>
            <person name="Schoenle A."/>
        </authorList>
    </citation>
    <scope>NUCLEOTIDE SEQUENCE [LARGE SCALE GENOMIC DNA]</scope>
</reference>
<dbReference type="InterPro" id="IPR018801">
    <property type="entry name" value="TM129"/>
</dbReference>